<dbReference type="Pfam" id="PF05216">
    <property type="entry name" value="UNC-50"/>
    <property type="match status" value="1"/>
</dbReference>
<evidence type="ECO:0000256" key="3">
    <source>
        <dbReference type="ARBA" id="ARBA00022692"/>
    </source>
</evidence>
<dbReference type="PANTHER" id="PTHR12841:SF6">
    <property type="entry name" value="PROTEIN UNC-50 HOMOLOG"/>
    <property type="match status" value="1"/>
</dbReference>
<feature type="transmembrane region" description="Helical" evidence="6">
    <location>
        <begin position="96"/>
        <end position="120"/>
    </location>
</feature>
<evidence type="ECO:0000256" key="5">
    <source>
        <dbReference type="ARBA" id="ARBA00023136"/>
    </source>
</evidence>
<comment type="subcellular location">
    <subcellularLocation>
        <location evidence="1">Membrane</location>
        <topology evidence="1">Multi-pass membrane protein</topology>
    </subcellularLocation>
</comment>
<dbReference type="Proteomes" id="UP000784294">
    <property type="component" value="Unassembled WGS sequence"/>
</dbReference>
<feature type="transmembrane region" description="Helical" evidence="6">
    <location>
        <begin position="169"/>
        <end position="189"/>
    </location>
</feature>
<dbReference type="AlphaFoldDB" id="A0A448WU54"/>
<evidence type="ECO:0000256" key="4">
    <source>
        <dbReference type="ARBA" id="ARBA00022989"/>
    </source>
</evidence>
<dbReference type="PANTHER" id="PTHR12841">
    <property type="entry name" value="PROTEIN UNC-50 HOMOLOG"/>
    <property type="match status" value="1"/>
</dbReference>
<reference evidence="7" key="1">
    <citation type="submission" date="2018-11" db="EMBL/GenBank/DDBJ databases">
        <authorList>
            <consortium name="Pathogen Informatics"/>
        </authorList>
    </citation>
    <scope>NUCLEOTIDE SEQUENCE</scope>
</reference>
<keyword evidence="3 6" id="KW-0812">Transmembrane</keyword>
<feature type="transmembrane region" description="Helical" evidence="6">
    <location>
        <begin position="195"/>
        <end position="219"/>
    </location>
</feature>
<sequence>MFTNGKVPCSYYMYRLEKFALLYDTAQIITLFDVSIPHYEKTQNETTKDMNGLRPLNPNGACLHEVKTHSSCVNSLVSSIAFSLILGFDLQGTLRLVAWTLLFDFIGVACLIATILWVAVNHWMLMYQAEEKNNSSPRRTYSKRTPVSLEDQEPLKVEWAYALDVHINAYLPAFTTIHIFQLPFVYHVIYRDWLAFLIIGNTFWLVSCLYYLYIVFLGFNSKSL</sequence>
<name>A0A448WU54_9PLAT</name>
<proteinExistence type="inferred from homology"/>
<keyword evidence="4 6" id="KW-1133">Transmembrane helix</keyword>
<dbReference type="InterPro" id="IPR007881">
    <property type="entry name" value="UNC-50"/>
</dbReference>
<comment type="caution">
    <text evidence="7">The sequence shown here is derived from an EMBL/GenBank/DDBJ whole genome shotgun (WGS) entry which is preliminary data.</text>
</comment>
<keyword evidence="8" id="KW-1185">Reference proteome</keyword>
<accession>A0A448WU54</accession>
<dbReference type="OrthoDB" id="10027013at2759"/>
<organism evidence="7 8">
    <name type="scientific">Protopolystoma xenopodis</name>
    <dbReference type="NCBI Taxonomy" id="117903"/>
    <lineage>
        <taxon>Eukaryota</taxon>
        <taxon>Metazoa</taxon>
        <taxon>Spiralia</taxon>
        <taxon>Lophotrochozoa</taxon>
        <taxon>Platyhelminthes</taxon>
        <taxon>Monogenea</taxon>
        <taxon>Polyopisthocotylea</taxon>
        <taxon>Polystomatidea</taxon>
        <taxon>Polystomatidae</taxon>
        <taxon>Protopolystoma</taxon>
    </lineage>
</organism>
<evidence type="ECO:0000313" key="8">
    <source>
        <dbReference type="Proteomes" id="UP000784294"/>
    </source>
</evidence>
<evidence type="ECO:0000313" key="7">
    <source>
        <dbReference type="EMBL" id="VEL20376.1"/>
    </source>
</evidence>
<keyword evidence="5 6" id="KW-0472">Membrane</keyword>
<protein>
    <submittedName>
        <fullName evidence="7">Uncharacterized protein</fullName>
    </submittedName>
</protein>
<comment type="similarity">
    <text evidence="2">Belongs to the unc-50 family.</text>
</comment>
<evidence type="ECO:0000256" key="6">
    <source>
        <dbReference type="SAM" id="Phobius"/>
    </source>
</evidence>
<gene>
    <name evidence="7" type="ORF">PXEA_LOCUS13816</name>
</gene>
<evidence type="ECO:0000256" key="1">
    <source>
        <dbReference type="ARBA" id="ARBA00004141"/>
    </source>
</evidence>
<evidence type="ECO:0000256" key="2">
    <source>
        <dbReference type="ARBA" id="ARBA00006293"/>
    </source>
</evidence>
<dbReference type="GO" id="GO:0000139">
    <property type="term" value="C:Golgi membrane"/>
    <property type="evidence" value="ECO:0007669"/>
    <property type="project" value="TreeGrafter"/>
</dbReference>
<dbReference type="EMBL" id="CAAALY010046128">
    <property type="protein sequence ID" value="VEL20376.1"/>
    <property type="molecule type" value="Genomic_DNA"/>
</dbReference>